<dbReference type="OrthoDB" id="9807790at2"/>
<keyword evidence="1" id="KW-0547">Nucleotide-binding</keyword>
<feature type="transmembrane region" description="Helical" evidence="2">
    <location>
        <begin position="21"/>
        <end position="41"/>
    </location>
</feature>
<evidence type="ECO:0000256" key="1">
    <source>
        <dbReference type="PROSITE-ProRule" id="PRU00289"/>
    </source>
</evidence>
<sequence length="465" mass="50201">MRYSSNAPAIVYAAPGTKLSVLGAVLLLIAGCLLGIGHLIIELFSPIATEPSGVLTVHGNYVAAAIALGAIGGIAVIAGIAINSKLPASKKLRARVRAGIFDPRFGNPLHLRDGEVVPRVVCKETEAGRFEISISTLSSSVDEVAKLAECISARLCGRFSRYAVVLTEADVASNHVTFFVQDVTLHHEIEASSVEEMSPPSAYELRVQDGTNIDLRTSGSMLVAGKTRSGKTTGVIALLIQALLSGPDEYGSQVLIIDPKQAELSRLPHVVSLRPDGDAHAILEALALFAESIKKRQSVLNDRSAETGDAVHWWDAGFHVSVLFLDEYVALRTMFPKRASKEDPDYCLATFDGLVKRIVTMGASAGCYAIISIAEASVEEGGLPSMVRSACSTRILFRPTLPEARLIWDADRLADLAAPRTYGPGDAWFSSTDGVHDRISFVHFPVMRFRVYRELGRLLDLYFIK</sequence>
<protein>
    <recommendedName>
        <fullName evidence="3">FtsK domain-containing protein</fullName>
    </recommendedName>
</protein>
<dbReference type="Pfam" id="PF01580">
    <property type="entry name" value="FtsK_SpoIIIE"/>
    <property type="match status" value="1"/>
</dbReference>
<dbReference type="GO" id="GO:0003677">
    <property type="term" value="F:DNA binding"/>
    <property type="evidence" value="ECO:0007669"/>
    <property type="project" value="InterPro"/>
</dbReference>
<evidence type="ECO:0000313" key="4">
    <source>
        <dbReference type="EMBL" id="RNM36690.1"/>
    </source>
</evidence>
<dbReference type="InterPro" id="IPR027417">
    <property type="entry name" value="P-loop_NTPase"/>
</dbReference>
<dbReference type="Proteomes" id="UP000271472">
    <property type="component" value="Unassembled WGS sequence"/>
</dbReference>
<evidence type="ECO:0000259" key="3">
    <source>
        <dbReference type="PROSITE" id="PS50901"/>
    </source>
</evidence>
<keyword evidence="2" id="KW-0812">Transmembrane</keyword>
<keyword evidence="1" id="KW-0067">ATP-binding</keyword>
<proteinExistence type="predicted"/>
<dbReference type="RefSeq" id="WP_123219030.1">
    <property type="nucleotide sequence ID" value="NZ_JACHYQ010000002.1"/>
</dbReference>
<evidence type="ECO:0000313" key="5">
    <source>
        <dbReference type="Proteomes" id="UP000271472"/>
    </source>
</evidence>
<feature type="transmembrane region" description="Helical" evidence="2">
    <location>
        <begin position="61"/>
        <end position="83"/>
    </location>
</feature>
<dbReference type="SUPFAM" id="SSF52540">
    <property type="entry name" value="P-loop containing nucleoside triphosphate hydrolases"/>
    <property type="match status" value="1"/>
</dbReference>
<gene>
    <name evidence="4" type="ORF">DMP05_02660</name>
</gene>
<dbReference type="PROSITE" id="PS50901">
    <property type="entry name" value="FTSK"/>
    <property type="match status" value="1"/>
</dbReference>
<dbReference type="Gene3D" id="3.40.50.300">
    <property type="entry name" value="P-loop containing nucleotide triphosphate hydrolases"/>
    <property type="match status" value="1"/>
</dbReference>
<accession>A0A3N0IJK2</accession>
<organism evidence="4 5">
    <name type="scientific">Slackia isoflavoniconvertens</name>
    <dbReference type="NCBI Taxonomy" id="572010"/>
    <lineage>
        <taxon>Bacteria</taxon>
        <taxon>Bacillati</taxon>
        <taxon>Actinomycetota</taxon>
        <taxon>Coriobacteriia</taxon>
        <taxon>Eggerthellales</taxon>
        <taxon>Eggerthellaceae</taxon>
        <taxon>Slackia</taxon>
    </lineage>
</organism>
<evidence type="ECO:0000256" key="2">
    <source>
        <dbReference type="SAM" id="Phobius"/>
    </source>
</evidence>
<reference evidence="5" key="1">
    <citation type="submission" date="2018-05" db="EMBL/GenBank/DDBJ databases">
        <title>Genome Sequencing of selected type strains of the family Eggerthellaceae.</title>
        <authorList>
            <person name="Danylec N."/>
            <person name="Stoll D.A."/>
            <person name="Doetsch A."/>
            <person name="Huch M."/>
        </authorList>
    </citation>
    <scope>NUCLEOTIDE SEQUENCE [LARGE SCALE GENOMIC DNA]</scope>
    <source>
        <strain evidence="5">DSM 22006</strain>
    </source>
</reference>
<feature type="binding site" evidence="1">
    <location>
        <begin position="225"/>
        <end position="232"/>
    </location>
    <ligand>
        <name>ATP</name>
        <dbReference type="ChEBI" id="CHEBI:30616"/>
    </ligand>
</feature>
<name>A0A3N0IJK2_9ACTN</name>
<dbReference type="EMBL" id="QIBZ01000003">
    <property type="protein sequence ID" value="RNM36690.1"/>
    <property type="molecule type" value="Genomic_DNA"/>
</dbReference>
<dbReference type="InterPro" id="IPR002543">
    <property type="entry name" value="FtsK_dom"/>
</dbReference>
<comment type="caution">
    <text evidence="4">The sequence shown here is derived from an EMBL/GenBank/DDBJ whole genome shotgun (WGS) entry which is preliminary data.</text>
</comment>
<dbReference type="GO" id="GO:0005524">
    <property type="term" value="F:ATP binding"/>
    <property type="evidence" value="ECO:0007669"/>
    <property type="project" value="UniProtKB-UniRule"/>
</dbReference>
<keyword evidence="2" id="KW-1133">Transmembrane helix</keyword>
<feature type="domain" description="FtsK" evidence="3">
    <location>
        <begin position="208"/>
        <end position="406"/>
    </location>
</feature>
<dbReference type="PROSITE" id="PS51257">
    <property type="entry name" value="PROKAR_LIPOPROTEIN"/>
    <property type="match status" value="1"/>
</dbReference>
<keyword evidence="2" id="KW-0472">Membrane</keyword>
<dbReference type="GeneID" id="98663465"/>
<keyword evidence="5" id="KW-1185">Reference proteome</keyword>
<dbReference type="AlphaFoldDB" id="A0A3N0IJK2"/>